<reference evidence="2 3" key="1">
    <citation type="journal article" date="2014" name="PLoS Genet.">
        <title>The Genome of Spironucleus salmonicida Highlights a Fish Pathogen Adapted to Fluctuating Environments.</title>
        <authorList>
            <person name="Xu F."/>
            <person name="Jerlstrom-Hultqvist J."/>
            <person name="Einarsson E."/>
            <person name="Astvaldsson A."/>
            <person name="Svard S.G."/>
            <person name="Andersson J.O."/>
        </authorList>
    </citation>
    <scope>NUCLEOTIDE SEQUENCE</scope>
    <source>
        <strain evidence="3">ATCC 50377</strain>
    </source>
</reference>
<accession>V6LF18</accession>
<keyword evidence="4" id="KW-1185">Reference proteome</keyword>
<dbReference type="CDD" id="cd00167">
    <property type="entry name" value="SANT"/>
    <property type="match status" value="1"/>
</dbReference>
<dbReference type="InterPro" id="IPR009057">
    <property type="entry name" value="Homeodomain-like_sf"/>
</dbReference>
<dbReference type="GO" id="GO:0003677">
    <property type="term" value="F:DNA binding"/>
    <property type="evidence" value="ECO:0007669"/>
    <property type="project" value="UniProtKB-KW"/>
</dbReference>
<keyword evidence="2" id="KW-0238">DNA-binding</keyword>
<dbReference type="SUPFAM" id="SSF46689">
    <property type="entry name" value="Homeodomain-like"/>
    <property type="match status" value="1"/>
</dbReference>
<gene>
    <name evidence="2" type="ORF">SS50377_17249</name>
    <name evidence="3" type="ORF">SS50377_25039</name>
</gene>
<evidence type="ECO:0000313" key="4">
    <source>
        <dbReference type="Proteomes" id="UP000018208"/>
    </source>
</evidence>
<dbReference type="InterPro" id="IPR001005">
    <property type="entry name" value="SANT/Myb"/>
</dbReference>
<organism evidence="2">
    <name type="scientific">Spironucleus salmonicida</name>
    <dbReference type="NCBI Taxonomy" id="348837"/>
    <lineage>
        <taxon>Eukaryota</taxon>
        <taxon>Metamonada</taxon>
        <taxon>Diplomonadida</taxon>
        <taxon>Hexamitidae</taxon>
        <taxon>Hexamitinae</taxon>
        <taxon>Spironucleus</taxon>
    </lineage>
</organism>
<proteinExistence type="predicted"/>
<dbReference type="PROSITE" id="PS50090">
    <property type="entry name" value="MYB_LIKE"/>
    <property type="match status" value="1"/>
</dbReference>
<dbReference type="AlphaFoldDB" id="V6LF18"/>
<evidence type="ECO:0000313" key="3">
    <source>
        <dbReference type="EMBL" id="KAH0572924.1"/>
    </source>
</evidence>
<evidence type="ECO:0000259" key="1">
    <source>
        <dbReference type="PROSITE" id="PS50090"/>
    </source>
</evidence>
<dbReference type="VEuPathDB" id="GiardiaDB:SS50377_25039"/>
<evidence type="ECO:0000313" key="2">
    <source>
        <dbReference type="EMBL" id="EST43092.1"/>
    </source>
</evidence>
<dbReference type="Pfam" id="PF13921">
    <property type="entry name" value="Myb_DNA-bind_6"/>
    <property type="match status" value="1"/>
</dbReference>
<name>V6LF18_9EUKA</name>
<dbReference type="EMBL" id="KI546146">
    <property type="protein sequence ID" value="EST43092.1"/>
    <property type="molecule type" value="Genomic_DNA"/>
</dbReference>
<reference evidence="3" key="2">
    <citation type="submission" date="2020-12" db="EMBL/GenBank/DDBJ databases">
        <title>New Spironucleus salmonicida genome in near-complete chromosomes.</title>
        <authorList>
            <person name="Xu F."/>
            <person name="Kurt Z."/>
            <person name="Jimenez-Gonzalez A."/>
            <person name="Astvaldsson A."/>
            <person name="Andersson J.O."/>
            <person name="Svard S.G."/>
        </authorList>
    </citation>
    <scope>NUCLEOTIDE SEQUENCE</scope>
    <source>
        <strain evidence="3">ATCC 50377</strain>
    </source>
</reference>
<protein>
    <submittedName>
        <fullName evidence="2">Myb-like DNA-binding domain-containing protein</fullName>
    </submittedName>
</protein>
<feature type="domain" description="Myb-like" evidence="1">
    <location>
        <begin position="24"/>
        <end position="78"/>
    </location>
</feature>
<dbReference type="EMBL" id="AUWU02000005">
    <property type="protein sequence ID" value="KAH0572924.1"/>
    <property type="molecule type" value="Genomic_DNA"/>
</dbReference>
<dbReference type="Gene3D" id="1.10.10.60">
    <property type="entry name" value="Homeodomain-like"/>
    <property type="match status" value="1"/>
</dbReference>
<sequence length="86" mass="10236">MRRLSLTDQQIIDSINQLLDQDSNTKQTNTKWNKDEDALLIQLVSQKLQWCTIALKLYAQGFPMRTGPQVSQRYRRVLKPRLEYRQ</sequence>
<dbReference type="Proteomes" id="UP000018208">
    <property type="component" value="Unassembled WGS sequence"/>
</dbReference>